<dbReference type="Pfam" id="PF01534">
    <property type="entry name" value="Frizzled"/>
    <property type="match status" value="1"/>
</dbReference>
<evidence type="ECO:0000256" key="10">
    <source>
        <dbReference type="ARBA" id="ARBA00023136"/>
    </source>
</evidence>
<dbReference type="STRING" id="7574.A0A1S3IJC8"/>
<evidence type="ECO:0000256" key="17">
    <source>
        <dbReference type="PROSITE-ProRule" id="PRU00090"/>
    </source>
</evidence>
<dbReference type="PROSITE" id="PS50038">
    <property type="entry name" value="FZ"/>
    <property type="match status" value="1"/>
</dbReference>
<evidence type="ECO:0000256" key="5">
    <source>
        <dbReference type="ARBA" id="ARBA00022475"/>
    </source>
</evidence>
<keyword evidence="10 19" id="KW-0472">Membrane</keyword>
<feature type="transmembrane region" description="Helical" evidence="19">
    <location>
        <begin position="366"/>
        <end position="387"/>
    </location>
</feature>
<dbReference type="PRINTS" id="PR00489">
    <property type="entry name" value="FRIZZLED"/>
</dbReference>
<evidence type="ECO:0000256" key="1">
    <source>
        <dbReference type="ARBA" id="ARBA00004138"/>
    </source>
</evidence>
<evidence type="ECO:0000256" key="11">
    <source>
        <dbReference type="ARBA" id="ARBA00023157"/>
    </source>
</evidence>
<dbReference type="InterPro" id="IPR000539">
    <property type="entry name" value="Frizzled/Smoothened_7TM"/>
</dbReference>
<dbReference type="FunFam" id="1.20.1070.10:FF:000068">
    <property type="entry name" value="Smoothened, frizzled class receptor"/>
    <property type="match status" value="1"/>
</dbReference>
<evidence type="ECO:0000256" key="16">
    <source>
        <dbReference type="ARBA" id="ARBA00035037"/>
    </source>
</evidence>
<dbReference type="InterPro" id="IPR015526">
    <property type="entry name" value="Frizzled/SFRP"/>
</dbReference>
<feature type="domain" description="G-protein coupled receptors family 2 profile 2" evidence="22">
    <location>
        <begin position="236"/>
        <end position="501"/>
    </location>
</feature>
<comment type="subcellular location">
    <subcellularLocation>
        <location evidence="2">Cell membrane</location>
        <topology evidence="2">Multi-pass membrane protein</topology>
    </subcellularLocation>
    <subcellularLocation>
        <location evidence="1">Cell projection</location>
        <location evidence="1">Cilium</location>
    </subcellularLocation>
</comment>
<feature type="compositionally biased region" description="Basic residues" evidence="18">
    <location>
        <begin position="673"/>
        <end position="683"/>
    </location>
</feature>
<keyword evidence="14" id="KW-0807">Transducer</keyword>
<keyword evidence="11" id="KW-1015">Disulfide bond</keyword>
<feature type="transmembrane region" description="Helical" evidence="19">
    <location>
        <begin position="407"/>
        <end position="435"/>
    </location>
</feature>
<dbReference type="SMART" id="SM01330">
    <property type="entry name" value="Frizzled"/>
    <property type="match status" value="1"/>
</dbReference>
<dbReference type="InterPro" id="IPR020067">
    <property type="entry name" value="Frizzled_dom"/>
</dbReference>
<dbReference type="GO" id="GO:0005929">
    <property type="term" value="C:cilium"/>
    <property type="evidence" value="ECO:0007669"/>
    <property type="project" value="UniProtKB-SubCell"/>
</dbReference>
<dbReference type="GO" id="GO:0005113">
    <property type="term" value="F:patched binding"/>
    <property type="evidence" value="ECO:0007669"/>
    <property type="project" value="TreeGrafter"/>
</dbReference>
<dbReference type="InterPro" id="IPR035683">
    <property type="entry name" value="SMO_7TM"/>
</dbReference>
<dbReference type="RefSeq" id="XP_013397991.1">
    <property type="nucleotide sequence ID" value="XM_013542537.1"/>
</dbReference>
<dbReference type="GeneID" id="106164572"/>
<evidence type="ECO:0000259" key="22">
    <source>
        <dbReference type="PROSITE" id="PS50261"/>
    </source>
</evidence>
<gene>
    <name evidence="24" type="primary">LOC106164572</name>
</gene>
<keyword evidence="13" id="KW-0325">Glycoprotein</keyword>
<dbReference type="Pfam" id="PF01392">
    <property type="entry name" value="Fz"/>
    <property type="match status" value="1"/>
</dbReference>
<feature type="transmembrane region" description="Helical" evidence="19">
    <location>
        <begin position="324"/>
        <end position="345"/>
    </location>
</feature>
<feature type="region of interest" description="Disordered" evidence="18">
    <location>
        <begin position="659"/>
        <end position="718"/>
    </location>
</feature>
<feature type="transmembrane region" description="Helical" evidence="19">
    <location>
        <begin position="456"/>
        <end position="481"/>
    </location>
</feature>
<evidence type="ECO:0000256" key="19">
    <source>
        <dbReference type="SAM" id="Phobius"/>
    </source>
</evidence>
<dbReference type="PANTHER" id="PTHR11309:SF35">
    <property type="entry name" value="PROTEIN SMOOTHENED"/>
    <property type="match status" value="1"/>
</dbReference>
<dbReference type="InParanoid" id="A0A1S3IJC8"/>
<feature type="region of interest" description="Disordered" evidence="18">
    <location>
        <begin position="757"/>
        <end position="790"/>
    </location>
</feature>
<dbReference type="GO" id="GO:0030425">
    <property type="term" value="C:dendrite"/>
    <property type="evidence" value="ECO:0007669"/>
    <property type="project" value="TreeGrafter"/>
</dbReference>
<keyword evidence="12" id="KW-0675">Receptor</keyword>
<evidence type="ECO:0000313" key="23">
    <source>
        <dbReference type="Proteomes" id="UP000085678"/>
    </source>
</evidence>
<feature type="domain" description="FZ" evidence="21">
    <location>
        <begin position="70"/>
        <end position="202"/>
    </location>
</feature>
<dbReference type="GO" id="GO:0004930">
    <property type="term" value="F:G protein-coupled receptor activity"/>
    <property type="evidence" value="ECO:0007669"/>
    <property type="project" value="UniProtKB-KW"/>
</dbReference>
<evidence type="ECO:0000256" key="13">
    <source>
        <dbReference type="ARBA" id="ARBA00023180"/>
    </source>
</evidence>
<dbReference type="GO" id="GO:0005886">
    <property type="term" value="C:plasma membrane"/>
    <property type="evidence" value="ECO:0007669"/>
    <property type="project" value="UniProtKB-SubCell"/>
</dbReference>
<name>A0A1S3IJC8_LINAN</name>
<evidence type="ECO:0000256" key="18">
    <source>
        <dbReference type="SAM" id="MobiDB-lite"/>
    </source>
</evidence>
<evidence type="ECO:0000256" key="2">
    <source>
        <dbReference type="ARBA" id="ARBA00004651"/>
    </source>
</evidence>
<keyword evidence="6 19" id="KW-0812">Transmembrane</keyword>
<comment type="similarity">
    <text evidence="3">Belongs to the G-protein coupled receptor Fz/Smo family.</text>
</comment>
<feature type="compositionally biased region" description="Acidic residues" evidence="18">
    <location>
        <begin position="883"/>
        <end position="892"/>
    </location>
</feature>
<dbReference type="PROSITE" id="PS50261">
    <property type="entry name" value="G_PROTEIN_RECEP_F2_4"/>
    <property type="match status" value="1"/>
</dbReference>
<dbReference type="PANTHER" id="PTHR11309">
    <property type="entry name" value="FRIZZLED"/>
    <property type="match status" value="1"/>
</dbReference>
<evidence type="ECO:0000313" key="24">
    <source>
        <dbReference type="RefSeq" id="XP_013397991.1"/>
    </source>
</evidence>
<reference evidence="24" key="1">
    <citation type="submission" date="2025-08" db="UniProtKB">
        <authorList>
            <consortium name="RefSeq"/>
        </authorList>
    </citation>
    <scope>IDENTIFICATION</scope>
    <source>
        <tissue evidence="24">Gonads</tissue>
    </source>
</reference>
<sequence length="892" mass="97704">MASSTPALTLIIFLICLGITFGQNATNTSTTSAVDNISTTVPAQTASSTVTTTPVDVTTSSATVALTGCQMAAPCEPLETSTCLGTPLPYAQTSLVLVNDSSNQTEAQMRLKLWSGLQSVPQCWAVVQPLLCAVYMPPCNGSVIELPSKDMCEKTRGPCRIVETVQGWPEFLKCEGAHFQSQCNSNPVSNLNFNTSSTCQAPLVATSNKDSWYEGVDGCGLQCQNPLFTDDEHRQVHIFIGVVGSLCLVLTLFALLTFIIDWKNANRYPALILFFINACFFVGSIGWLAQFIPGARQDIVCKADGTLRSGEPKIGSGETASCTFIFIFVYFSMMAGVTWFVILAYCWRVTFKSLGTARDLIAGKIAYFHIFAWSFPLVLTIICLAVTEVDGDSLSGICFVGYINHWVRGVFVLMPIGLVVTVGLVFICMGLATLCKLRKESPGVVSNKATAKIMETIFRLGVFAVLSIVFSFITLIVHIYMFTWESTWYEAFKEYTVCKATSELTGDKTQCELTSRPSLAAVQIHIFAYFGAGIAMSSWVWNKATLDAWKRFFRRVFRIADNKPVKLKKHKMIAQAFAKRRDVNNGRMSVSFCSTHDDPLGMKFDLNSVTSADMSSQWVQAMPNLVRRRGGMIHPTAGTLRRYSDSDIQSIASRRLSIDSQVSVQRDKEETKKKKKKRGRKNRIAPVALPPSSRRGSDSQTWVGKGQHQEARRASDTSVITNASAHSIKVSMEKLASSIESLHMMLCATKGEGLGRGRDSFKREGPLGSGGKKGTKKEILGGPRTQPPPVPLATYSLFTASAYVPQTVEMVDLDGSENYELDIEEAVAPPVQQQTPTKQERATPMSAASKRSGRDSGRHSQVPSGHSYPTDVVVHVDSRTDDERDEGLESSS</sequence>
<dbReference type="GO" id="GO:0007389">
    <property type="term" value="P:pattern specification process"/>
    <property type="evidence" value="ECO:0007669"/>
    <property type="project" value="TreeGrafter"/>
</dbReference>
<evidence type="ECO:0000256" key="8">
    <source>
        <dbReference type="ARBA" id="ARBA00022989"/>
    </source>
</evidence>
<keyword evidence="4" id="KW-0217">Developmental protein</keyword>
<dbReference type="SUPFAM" id="SSF63501">
    <property type="entry name" value="Frizzled cysteine-rich domain"/>
    <property type="match status" value="1"/>
</dbReference>
<feature type="chain" id="PRO_5010182593" description="Protein smoothened" evidence="20">
    <location>
        <begin position="23"/>
        <end position="892"/>
    </location>
</feature>
<evidence type="ECO:0000256" key="9">
    <source>
        <dbReference type="ARBA" id="ARBA00023040"/>
    </source>
</evidence>
<evidence type="ECO:0000256" key="7">
    <source>
        <dbReference type="ARBA" id="ARBA00022729"/>
    </source>
</evidence>
<organism evidence="23 24">
    <name type="scientific">Lingula anatina</name>
    <name type="common">Brachiopod</name>
    <name type="synonym">Lingula unguis</name>
    <dbReference type="NCBI Taxonomy" id="7574"/>
    <lineage>
        <taxon>Eukaryota</taxon>
        <taxon>Metazoa</taxon>
        <taxon>Spiralia</taxon>
        <taxon>Lophotrochozoa</taxon>
        <taxon>Brachiopoda</taxon>
        <taxon>Linguliformea</taxon>
        <taxon>Lingulata</taxon>
        <taxon>Lingulida</taxon>
        <taxon>Linguloidea</taxon>
        <taxon>Lingulidae</taxon>
        <taxon>Lingula</taxon>
    </lineage>
</organism>
<dbReference type="GO" id="GO:0009888">
    <property type="term" value="P:tissue development"/>
    <property type="evidence" value="ECO:0007669"/>
    <property type="project" value="UniProtKB-ARBA"/>
</dbReference>
<evidence type="ECO:0000256" key="15">
    <source>
        <dbReference type="ARBA" id="ARBA00023273"/>
    </source>
</evidence>
<keyword evidence="8 19" id="KW-1133">Transmembrane helix</keyword>
<dbReference type="GO" id="GO:0007224">
    <property type="term" value="P:smoothened signaling pathway"/>
    <property type="evidence" value="ECO:0007669"/>
    <property type="project" value="TreeGrafter"/>
</dbReference>
<evidence type="ECO:0000256" key="4">
    <source>
        <dbReference type="ARBA" id="ARBA00022473"/>
    </source>
</evidence>
<keyword evidence="7 20" id="KW-0732">Signal</keyword>
<feature type="transmembrane region" description="Helical" evidence="19">
    <location>
        <begin position="522"/>
        <end position="541"/>
    </location>
</feature>
<dbReference type="AlphaFoldDB" id="A0A1S3IJC8"/>
<evidence type="ECO:0000256" key="3">
    <source>
        <dbReference type="ARBA" id="ARBA00008077"/>
    </source>
</evidence>
<feature type="transmembrane region" description="Helical" evidence="19">
    <location>
        <begin position="271"/>
        <end position="289"/>
    </location>
</feature>
<dbReference type="FunCoup" id="A0A1S3IJC8">
    <property type="interactions" value="600"/>
</dbReference>
<dbReference type="GO" id="GO:0071679">
    <property type="term" value="P:commissural neuron axon guidance"/>
    <property type="evidence" value="ECO:0007669"/>
    <property type="project" value="TreeGrafter"/>
</dbReference>
<dbReference type="OMA" id="HCEPLRY"/>
<dbReference type="GO" id="GO:0007417">
    <property type="term" value="P:central nervous system development"/>
    <property type="evidence" value="ECO:0007669"/>
    <property type="project" value="TreeGrafter"/>
</dbReference>
<dbReference type="CDD" id="cd15030">
    <property type="entry name" value="7tmF_SMO_homolog"/>
    <property type="match status" value="1"/>
</dbReference>
<keyword evidence="5" id="KW-1003">Cell membrane</keyword>
<dbReference type="KEGG" id="lak:106164572"/>
<evidence type="ECO:0000256" key="20">
    <source>
        <dbReference type="SAM" id="SignalP"/>
    </source>
</evidence>
<protein>
    <recommendedName>
        <fullName evidence="16">Protein smoothened</fullName>
    </recommendedName>
</protein>
<evidence type="ECO:0000259" key="21">
    <source>
        <dbReference type="PROSITE" id="PS50038"/>
    </source>
</evidence>
<feature type="transmembrane region" description="Helical" evidence="19">
    <location>
        <begin position="236"/>
        <end position="259"/>
    </location>
</feature>
<dbReference type="InterPro" id="IPR017981">
    <property type="entry name" value="GPCR_2-like_7TM"/>
</dbReference>
<dbReference type="Gene3D" id="1.10.2000.10">
    <property type="entry name" value="Frizzled cysteine-rich domain"/>
    <property type="match status" value="1"/>
</dbReference>
<accession>A0A1S3IJC8</accession>
<dbReference type="Proteomes" id="UP000085678">
    <property type="component" value="Unplaced"/>
</dbReference>
<evidence type="ECO:0000256" key="14">
    <source>
        <dbReference type="ARBA" id="ARBA00023224"/>
    </source>
</evidence>
<evidence type="ECO:0000256" key="12">
    <source>
        <dbReference type="ARBA" id="ARBA00023170"/>
    </source>
</evidence>
<keyword evidence="9" id="KW-0297">G-protein coupled receptor</keyword>
<dbReference type="SMART" id="SM00063">
    <property type="entry name" value="FRI"/>
    <property type="match status" value="1"/>
</dbReference>
<evidence type="ECO:0000256" key="6">
    <source>
        <dbReference type="ARBA" id="ARBA00022692"/>
    </source>
</evidence>
<keyword evidence="15" id="KW-0966">Cell projection</keyword>
<keyword evidence="23" id="KW-1185">Reference proteome</keyword>
<feature type="signal peptide" evidence="20">
    <location>
        <begin position="1"/>
        <end position="22"/>
    </location>
</feature>
<proteinExistence type="inferred from homology"/>
<dbReference type="Gene3D" id="1.20.1070.10">
    <property type="entry name" value="Rhodopsin 7-helix transmembrane proteins"/>
    <property type="match status" value="1"/>
</dbReference>
<dbReference type="OrthoDB" id="10064659at2759"/>
<dbReference type="InterPro" id="IPR036790">
    <property type="entry name" value="Frizzled_dom_sf"/>
</dbReference>
<comment type="caution">
    <text evidence="17">Lacks conserved residue(s) required for the propagation of feature annotation.</text>
</comment>
<feature type="region of interest" description="Disordered" evidence="18">
    <location>
        <begin position="827"/>
        <end position="892"/>
    </location>
</feature>